<dbReference type="EMBL" id="JAIZAY010000005">
    <property type="protein sequence ID" value="KAJ8041586.1"/>
    <property type="molecule type" value="Genomic_DNA"/>
</dbReference>
<feature type="compositionally biased region" description="Basic and acidic residues" evidence="1">
    <location>
        <begin position="703"/>
        <end position="717"/>
    </location>
</feature>
<evidence type="ECO:0000313" key="2">
    <source>
        <dbReference type="EMBL" id="KAJ8041586.1"/>
    </source>
</evidence>
<feature type="compositionally biased region" description="Polar residues" evidence="1">
    <location>
        <begin position="591"/>
        <end position="607"/>
    </location>
</feature>
<keyword evidence="3" id="KW-1185">Reference proteome</keyword>
<dbReference type="OrthoDB" id="5970923at2759"/>
<feature type="region of interest" description="Disordered" evidence="1">
    <location>
        <begin position="1008"/>
        <end position="1077"/>
    </location>
</feature>
<feature type="compositionally biased region" description="Polar residues" evidence="1">
    <location>
        <begin position="726"/>
        <end position="739"/>
    </location>
</feature>
<feature type="compositionally biased region" description="Basic and acidic residues" evidence="1">
    <location>
        <begin position="887"/>
        <end position="896"/>
    </location>
</feature>
<feature type="compositionally biased region" description="Basic and acidic residues" evidence="1">
    <location>
        <begin position="1218"/>
        <end position="1229"/>
    </location>
</feature>
<feature type="compositionally biased region" description="Basic and acidic residues" evidence="1">
    <location>
        <begin position="1028"/>
        <end position="1049"/>
    </location>
</feature>
<feature type="compositionally biased region" description="Polar residues" evidence="1">
    <location>
        <begin position="518"/>
        <end position="538"/>
    </location>
</feature>
<feature type="compositionally biased region" description="Polar residues" evidence="1">
    <location>
        <begin position="915"/>
        <end position="926"/>
    </location>
</feature>
<name>A0A9Q1CB72_HOLLE</name>
<feature type="compositionally biased region" description="Basic and acidic residues" evidence="1">
    <location>
        <begin position="846"/>
        <end position="859"/>
    </location>
</feature>
<reference evidence="2" key="1">
    <citation type="submission" date="2021-10" db="EMBL/GenBank/DDBJ databases">
        <title>Tropical sea cucumber genome reveals ecological adaptation and Cuvierian tubules defense mechanism.</title>
        <authorList>
            <person name="Chen T."/>
        </authorList>
    </citation>
    <scope>NUCLEOTIDE SEQUENCE</scope>
    <source>
        <strain evidence="2">Nanhai2018</strain>
        <tissue evidence="2">Muscle</tissue>
    </source>
</reference>
<feature type="compositionally biased region" description="Basic and acidic residues" evidence="1">
    <location>
        <begin position="1197"/>
        <end position="1211"/>
    </location>
</feature>
<protein>
    <submittedName>
        <fullName evidence="2">Raftlin</fullName>
    </submittedName>
</protein>
<feature type="compositionally biased region" description="Basic and acidic residues" evidence="1">
    <location>
        <begin position="810"/>
        <end position="832"/>
    </location>
</feature>
<dbReference type="Proteomes" id="UP001152320">
    <property type="component" value="Chromosome 5"/>
</dbReference>
<evidence type="ECO:0000313" key="3">
    <source>
        <dbReference type="Proteomes" id="UP001152320"/>
    </source>
</evidence>
<feature type="compositionally biased region" description="Polar residues" evidence="1">
    <location>
        <begin position="555"/>
        <end position="573"/>
    </location>
</feature>
<comment type="caution">
    <text evidence="2">The sequence shown here is derived from an EMBL/GenBank/DDBJ whole genome shotgun (WGS) entry which is preliminary data.</text>
</comment>
<evidence type="ECO:0000256" key="1">
    <source>
        <dbReference type="SAM" id="MobiDB-lite"/>
    </source>
</evidence>
<feature type="compositionally biased region" description="Basic and acidic residues" evidence="1">
    <location>
        <begin position="927"/>
        <end position="936"/>
    </location>
</feature>
<sequence length="1399" mass="157426">MGQTQTHYDNLPTGEHSVLPVDGHSYQPKGLEYSLLVTESAADAELLSRQRNNLQAVYPLVAKFYNDGFTLNQLKRIPCVKFENKTLFQVILSKQAWDYLVDERWQLHVKRSFVTTEHSNSTITTHVTELWKDIQEEACRGARLIAIEPTIPAAHHQADLERKGWEIVQEVDVFFDVPRHGMPSFFIYQAVSVPVLWHRETHSGKDALECDWFSHFTTFLSQGWKLVEILFDSSVRHRVTVPSRTLTMNSVWVFEKKAEFANSSSPQWEGVIVRYLHKSLTRFEDFRECYAKTSWNKVIHSMGKRGWELACIVTTPPSFQKGSLVTTIHCKILMFFQRPFTGNKPPQRLSSSGSGMPVSPILMDGRQGFPEWSILGESHLEEGRPVILPPYSERGVDIGPLESTPDRGIPIPEAIPAEPPPTYDEAVARDVTVLFNTSITESSAPSTLAVESVVASSMGPESLTIAANALDNLSSEVTDQVSNAAIVPPTISVPPDSPRDIPSTHQTSAEANRGANLPPSSENAEPQVTAAVSVTESALQGAEAGDGTDKHTAPVRNTSDPGMQTIPVSTSQRPPEAGRGQPETHERRNLPSANQARTTFVSSTPSSGIVPREAKDTSVEGRPINWQRTATSPPRSSTHDRRQGHNAAMSVTRKKSFPSPTRTSRKKEEVPIGDHHKHVHPPRQPVPAPRKTHKENKVQSSKSSHEAVRQTLEERAGLNRVATKGFSKNDQISAMSKSSDPVRNENRNVPPNKPIPVERLGPSSQIANGSVTHPRRKNVVDTSKQNPPRTKAEMTNVVFSPSLVQKRRNRDYERIPGRSHENRAQSRSRDDINFPESSRVGVENVNGREKDRFFVHRPPEFSGRNKQLSMSDGAPPIPPKTKRRNHDFKGKEDHSSSSRPKRQSVHDEKVHPGQSVLNKRNTADPNSTDRKMGERSHVKRPLPSYNEALQRKTQMRDDGRTENGTNKRLGTQRTRYPPQDLPDLVTHKASREQNYWVLKDTDDEVFISSQVSPESEPQRKVPVPNLSRIDRHEAKSYSRREVSDDKMSSEYHPYQPKSVSNQGAMKPTERSGQMMHDIDLADRRSLDSLQSFMEEKRKKPPQYEQVLSKRVVKPKPLKERQNTAPDLIENASSRALPHQHSLPMETKANKVITKAPLPSYQEVVLSRSGARPKLKPSQSYPCSGEDRQQPTKSQRHSSKERQDYRRADLHRMQGIQEYGKENVRKEETIRPTFQSPVEVNPVRGFDHENRNLPQSQDIGLKVTDDEGSVDSFDLISQWSQDDVEPPPSRLIKDLGGRDHRGKPPPSNTGLYLEDDITPSSPYQYFDPPGIYNSSYETRDQPIDDFHLSLSTTEPGNVSLLKNSSKPVVPPKSWHQDDNVKTWNNPGVSQRHVYLGKEIL</sequence>
<accession>A0A9Q1CB72</accession>
<feature type="region of interest" description="Disordered" evidence="1">
    <location>
        <begin position="485"/>
        <end position="982"/>
    </location>
</feature>
<proteinExistence type="predicted"/>
<feature type="region of interest" description="Disordered" evidence="1">
    <location>
        <begin position="1277"/>
        <end position="1313"/>
    </location>
</feature>
<feature type="region of interest" description="Disordered" evidence="1">
    <location>
        <begin position="1091"/>
        <end position="1258"/>
    </location>
</feature>
<feature type="compositionally biased region" description="Polar residues" evidence="1">
    <location>
        <begin position="762"/>
        <end position="771"/>
    </location>
</feature>
<feature type="compositionally biased region" description="Polar residues" evidence="1">
    <location>
        <begin position="626"/>
        <end position="636"/>
    </location>
</feature>
<feature type="compositionally biased region" description="Polar residues" evidence="1">
    <location>
        <begin position="962"/>
        <end position="974"/>
    </location>
</feature>
<organism evidence="2 3">
    <name type="scientific">Holothuria leucospilota</name>
    <name type="common">Black long sea cucumber</name>
    <name type="synonym">Mertensiothuria leucospilota</name>
    <dbReference type="NCBI Taxonomy" id="206669"/>
    <lineage>
        <taxon>Eukaryota</taxon>
        <taxon>Metazoa</taxon>
        <taxon>Echinodermata</taxon>
        <taxon>Eleutherozoa</taxon>
        <taxon>Echinozoa</taxon>
        <taxon>Holothuroidea</taxon>
        <taxon>Aspidochirotacea</taxon>
        <taxon>Aspidochirotida</taxon>
        <taxon>Holothuriidae</taxon>
        <taxon>Holothuria</taxon>
    </lineage>
</organism>
<gene>
    <name evidence="2" type="ORF">HOLleu_12448</name>
</gene>